<dbReference type="AlphaFoldDB" id="A0A4Y2GEV7"/>
<sequence>MAHSSLFGVKLLPVGRDNLQYRRGIVELIEHVLKIRNVTTNDTALEWEIAAAIATIWLFDDGPRNLEPWSDDEENSCDDALSPNILTTQAGRDIHDFKFNVHQAHIQDKSVVESTFGPGILRP</sequence>
<accession>A0A4Y2GEV7</accession>
<keyword evidence="2" id="KW-1185">Reference proteome</keyword>
<reference evidence="1 2" key="1">
    <citation type="journal article" date="2019" name="Sci. Rep.">
        <title>Orb-weaving spider Araneus ventricosus genome elucidates the spidroin gene catalogue.</title>
        <authorList>
            <person name="Kono N."/>
            <person name="Nakamura H."/>
            <person name="Ohtoshi R."/>
            <person name="Moran D.A.P."/>
            <person name="Shinohara A."/>
            <person name="Yoshida Y."/>
            <person name="Fujiwara M."/>
            <person name="Mori M."/>
            <person name="Tomita M."/>
            <person name="Arakawa K."/>
        </authorList>
    </citation>
    <scope>NUCLEOTIDE SEQUENCE [LARGE SCALE GENOMIC DNA]</scope>
</reference>
<protein>
    <submittedName>
        <fullName evidence="1">Uncharacterized protein</fullName>
    </submittedName>
</protein>
<organism evidence="1 2">
    <name type="scientific">Araneus ventricosus</name>
    <name type="common">Orbweaver spider</name>
    <name type="synonym">Epeira ventricosa</name>
    <dbReference type="NCBI Taxonomy" id="182803"/>
    <lineage>
        <taxon>Eukaryota</taxon>
        <taxon>Metazoa</taxon>
        <taxon>Ecdysozoa</taxon>
        <taxon>Arthropoda</taxon>
        <taxon>Chelicerata</taxon>
        <taxon>Arachnida</taxon>
        <taxon>Araneae</taxon>
        <taxon>Araneomorphae</taxon>
        <taxon>Entelegynae</taxon>
        <taxon>Araneoidea</taxon>
        <taxon>Araneidae</taxon>
        <taxon>Araneus</taxon>
    </lineage>
</organism>
<gene>
    <name evidence="1" type="ORF">AVEN_1505_1</name>
</gene>
<comment type="caution">
    <text evidence="1">The sequence shown here is derived from an EMBL/GenBank/DDBJ whole genome shotgun (WGS) entry which is preliminary data.</text>
</comment>
<evidence type="ECO:0000313" key="1">
    <source>
        <dbReference type="EMBL" id="GBM51921.1"/>
    </source>
</evidence>
<name>A0A4Y2GEV7_ARAVE</name>
<dbReference type="EMBL" id="BGPR01001355">
    <property type="protein sequence ID" value="GBM51921.1"/>
    <property type="molecule type" value="Genomic_DNA"/>
</dbReference>
<proteinExistence type="predicted"/>
<dbReference type="Proteomes" id="UP000499080">
    <property type="component" value="Unassembled WGS sequence"/>
</dbReference>
<evidence type="ECO:0000313" key="2">
    <source>
        <dbReference type="Proteomes" id="UP000499080"/>
    </source>
</evidence>